<proteinExistence type="inferred from homology"/>
<organism evidence="5 6">
    <name type="scientific">Chaetomium fimeti</name>
    <dbReference type="NCBI Taxonomy" id="1854472"/>
    <lineage>
        <taxon>Eukaryota</taxon>
        <taxon>Fungi</taxon>
        <taxon>Dikarya</taxon>
        <taxon>Ascomycota</taxon>
        <taxon>Pezizomycotina</taxon>
        <taxon>Sordariomycetes</taxon>
        <taxon>Sordariomycetidae</taxon>
        <taxon>Sordariales</taxon>
        <taxon>Chaetomiaceae</taxon>
        <taxon>Chaetomium</taxon>
    </lineage>
</organism>
<dbReference type="GO" id="GO:0046872">
    <property type="term" value="F:metal ion binding"/>
    <property type="evidence" value="ECO:0007669"/>
    <property type="project" value="UniProtKB-KW"/>
</dbReference>
<dbReference type="AlphaFoldDB" id="A0AAE0LNQ7"/>
<name>A0AAE0LNQ7_9PEZI</name>
<dbReference type="Proteomes" id="UP001278766">
    <property type="component" value="Unassembled WGS sequence"/>
</dbReference>
<evidence type="ECO:0000313" key="6">
    <source>
        <dbReference type="Proteomes" id="UP001278766"/>
    </source>
</evidence>
<dbReference type="Pfam" id="PF04828">
    <property type="entry name" value="GFA"/>
    <property type="match status" value="2"/>
</dbReference>
<dbReference type="EMBL" id="JAUEPN010000007">
    <property type="protein sequence ID" value="KAK3292201.1"/>
    <property type="molecule type" value="Genomic_DNA"/>
</dbReference>
<reference evidence="5" key="1">
    <citation type="journal article" date="2023" name="Mol. Phylogenet. Evol.">
        <title>Genome-scale phylogeny and comparative genomics of the fungal order Sordariales.</title>
        <authorList>
            <person name="Hensen N."/>
            <person name="Bonometti L."/>
            <person name="Westerberg I."/>
            <person name="Brannstrom I.O."/>
            <person name="Guillou S."/>
            <person name="Cros-Aarteil S."/>
            <person name="Calhoun S."/>
            <person name="Haridas S."/>
            <person name="Kuo A."/>
            <person name="Mondo S."/>
            <person name="Pangilinan J."/>
            <person name="Riley R."/>
            <person name="LaButti K."/>
            <person name="Andreopoulos B."/>
            <person name="Lipzen A."/>
            <person name="Chen C."/>
            <person name="Yan M."/>
            <person name="Daum C."/>
            <person name="Ng V."/>
            <person name="Clum A."/>
            <person name="Steindorff A."/>
            <person name="Ohm R.A."/>
            <person name="Martin F."/>
            <person name="Silar P."/>
            <person name="Natvig D.O."/>
            <person name="Lalanne C."/>
            <person name="Gautier V."/>
            <person name="Ament-Velasquez S.L."/>
            <person name="Kruys A."/>
            <person name="Hutchinson M.I."/>
            <person name="Powell A.J."/>
            <person name="Barry K."/>
            <person name="Miller A.N."/>
            <person name="Grigoriev I.V."/>
            <person name="Debuchy R."/>
            <person name="Gladieux P."/>
            <person name="Hiltunen Thoren M."/>
            <person name="Johannesson H."/>
        </authorList>
    </citation>
    <scope>NUCLEOTIDE SEQUENCE</scope>
    <source>
        <strain evidence="5">CBS 168.71</strain>
    </source>
</reference>
<evidence type="ECO:0000256" key="2">
    <source>
        <dbReference type="ARBA" id="ARBA00022723"/>
    </source>
</evidence>
<dbReference type="PROSITE" id="PS51891">
    <property type="entry name" value="CENP_V_GFA"/>
    <property type="match status" value="2"/>
</dbReference>
<evidence type="ECO:0000256" key="3">
    <source>
        <dbReference type="ARBA" id="ARBA00022833"/>
    </source>
</evidence>
<evidence type="ECO:0000259" key="4">
    <source>
        <dbReference type="PROSITE" id="PS51891"/>
    </source>
</evidence>
<feature type="domain" description="CENP-V/GFA" evidence="4">
    <location>
        <begin position="146"/>
        <end position="281"/>
    </location>
</feature>
<dbReference type="GeneID" id="87836555"/>
<keyword evidence="2" id="KW-0479">Metal-binding</keyword>
<dbReference type="PANTHER" id="PTHR28620:SF1">
    <property type="entry name" value="CENP-V_GFA DOMAIN-CONTAINING PROTEIN"/>
    <property type="match status" value="1"/>
</dbReference>
<dbReference type="InterPro" id="IPR052355">
    <property type="entry name" value="CENP-V-like"/>
</dbReference>
<evidence type="ECO:0000313" key="5">
    <source>
        <dbReference type="EMBL" id="KAK3292201.1"/>
    </source>
</evidence>
<accession>A0AAE0LNQ7</accession>
<dbReference type="InterPro" id="IPR006913">
    <property type="entry name" value="CENP-V/GFA"/>
</dbReference>
<comment type="caution">
    <text evidence="5">The sequence shown here is derived from an EMBL/GenBank/DDBJ whole genome shotgun (WGS) entry which is preliminary data.</text>
</comment>
<dbReference type="InterPro" id="IPR011057">
    <property type="entry name" value="Mss4-like_sf"/>
</dbReference>
<keyword evidence="6" id="KW-1185">Reference proteome</keyword>
<dbReference type="Gene3D" id="2.170.150.70">
    <property type="match status" value="2"/>
</dbReference>
<keyword evidence="3" id="KW-0862">Zinc</keyword>
<gene>
    <name evidence="5" type="ORF">B0H64DRAFT_223877</name>
</gene>
<feature type="domain" description="CENP-V/GFA" evidence="4">
    <location>
        <begin position="11"/>
        <end position="122"/>
    </location>
</feature>
<dbReference type="RefSeq" id="XP_062655715.1">
    <property type="nucleotide sequence ID" value="XM_062799607.1"/>
</dbReference>
<reference evidence="5" key="2">
    <citation type="submission" date="2023-06" db="EMBL/GenBank/DDBJ databases">
        <authorList>
            <consortium name="Lawrence Berkeley National Laboratory"/>
            <person name="Haridas S."/>
            <person name="Hensen N."/>
            <person name="Bonometti L."/>
            <person name="Westerberg I."/>
            <person name="Brannstrom I.O."/>
            <person name="Guillou S."/>
            <person name="Cros-Aarteil S."/>
            <person name="Calhoun S."/>
            <person name="Kuo A."/>
            <person name="Mondo S."/>
            <person name="Pangilinan J."/>
            <person name="Riley R."/>
            <person name="Labutti K."/>
            <person name="Andreopoulos B."/>
            <person name="Lipzen A."/>
            <person name="Chen C."/>
            <person name="Yanf M."/>
            <person name="Daum C."/>
            <person name="Ng V."/>
            <person name="Clum A."/>
            <person name="Steindorff A."/>
            <person name="Ohm R."/>
            <person name="Martin F."/>
            <person name="Silar P."/>
            <person name="Natvig D."/>
            <person name="Lalanne C."/>
            <person name="Gautier V."/>
            <person name="Ament-Velasquez S.L."/>
            <person name="Kruys A."/>
            <person name="Hutchinson M.I."/>
            <person name="Powell A.J."/>
            <person name="Barry K."/>
            <person name="Miller A.N."/>
            <person name="Grigoriev I.V."/>
            <person name="Debuchy R."/>
            <person name="Gladieux P."/>
            <person name="Thoren M.H."/>
            <person name="Johannesson H."/>
        </authorList>
    </citation>
    <scope>NUCLEOTIDE SEQUENCE</scope>
    <source>
        <strain evidence="5">CBS 168.71</strain>
    </source>
</reference>
<evidence type="ECO:0000256" key="1">
    <source>
        <dbReference type="ARBA" id="ARBA00005495"/>
    </source>
</evidence>
<dbReference type="SUPFAM" id="SSF51316">
    <property type="entry name" value="Mss4-like"/>
    <property type="match status" value="2"/>
</dbReference>
<sequence>MTDAEPPIQTYRGSCHCGAFIYEVEAPEIKSAGDCNCSICYKRGYLWLVPKKPLTVVKDEGKLVSYSFASKMLDHQFCGSCGTTVMAKSEMFPAGVGLNVRTIQGLDFWSLEVKTSNGNTYGTPYAAPPFSGDEPAPAGFEDGKTYHGSCHCGAVATAVRVKGSLEDGTYDERLMECNCSFCRQGYVWIYPSSSQLAIQGRDNLFYYKFGNHIWRKLFCKTCGVHIASEVNPDQTEEEIAALPEMYQQFRATHFNTQPLNLRVVNGLDVKSLKVIRGDGWSKQIPQYVYP</sequence>
<comment type="similarity">
    <text evidence="1">Belongs to the Gfa family.</text>
</comment>
<dbReference type="PANTHER" id="PTHR28620">
    <property type="entry name" value="CENTROMERE PROTEIN V"/>
    <property type="match status" value="1"/>
</dbReference>
<dbReference type="GO" id="GO:0016846">
    <property type="term" value="F:carbon-sulfur lyase activity"/>
    <property type="evidence" value="ECO:0007669"/>
    <property type="project" value="InterPro"/>
</dbReference>
<protein>
    <submittedName>
        <fullName evidence="5">Mss4-like protein</fullName>
    </submittedName>
</protein>